<proteinExistence type="inferred from homology"/>
<comment type="function">
    <text evidence="9 10">One of the primary rRNA binding proteins, this protein initially binds near the 5'-end of the 23S rRNA. It is important during the early stages of 50S assembly. It makes multiple contacts with different domains of the 23S rRNA in the assembled 50S subunit and ribosome.</text>
</comment>
<dbReference type="SUPFAM" id="SSF52166">
    <property type="entry name" value="Ribosomal protein L4"/>
    <property type="match status" value="1"/>
</dbReference>
<keyword evidence="3 10" id="KW-0699">rRNA-binding</keyword>
<keyword evidence="4 10" id="KW-0694">RNA-binding</keyword>
<feature type="region of interest" description="Disordered" evidence="11">
    <location>
        <begin position="52"/>
        <end position="77"/>
    </location>
</feature>
<dbReference type="FunFam" id="3.40.1370.10:FF:000003">
    <property type="entry name" value="50S ribosomal protein L4"/>
    <property type="match status" value="1"/>
</dbReference>
<evidence type="ECO:0000256" key="10">
    <source>
        <dbReference type="HAMAP-Rule" id="MF_01328"/>
    </source>
</evidence>
<keyword evidence="6 10" id="KW-0687">Ribonucleoprotein</keyword>
<evidence type="ECO:0000256" key="3">
    <source>
        <dbReference type="ARBA" id="ARBA00022730"/>
    </source>
</evidence>
<evidence type="ECO:0000256" key="7">
    <source>
        <dbReference type="ARBA" id="ARBA00035244"/>
    </source>
</evidence>
<gene>
    <name evidence="10 12" type="primary">rplD</name>
    <name evidence="12" type="ORF">AB4Y30_00655</name>
</gene>
<evidence type="ECO:0000256" key="1">
    <source>
        <dbReference type="ARBA" id="ARBA00010528"/>
    </source>
</evidence>
<reference evidence="12" key="1">
    <citation type="submission" date="2024-07" db="EMBL/GenBank/DDBJ databases">
        <title>Halotolerant mesophilic bacterium Ornithinibacillus sp. 4-3, sp. nov., isolated from soil.</title>
        <authorList>
            <person name="Sidarenka A.V."/>
            <person name="Guliayeva D.E."/>
            <person name="Leanovich S.I."/>
            <person name="Hileuskaya K.S."/>
            <person name="Akhremchuk A.E."/>
            <person name="Sikolenko M.A."/>
            <person name="Valentovich L.N."/>
        </authorList>
    </citation>
    <scope>NUCLEOTIDE SEQUENCE</scope>
    <source>
        <strain evidence="12">4-3</strain>
    </source>
</reference>
<evidence type="ECO:0000256" key="11">
    <source>
        <dbReference type="SAM" id="MobiDB-lite"/>
    </source>
</evidence>
<sequence length="207" mass="22573">MLKVALYKQDGSQVGDIELNEAVFGIEPNKTVLSEAVIMQRASLRQGTHAVKNRSAVRGGGRKPWKQKGTGRARQGSIRSPQWVGGGVVFGPTPRSYSYKMPKKVRRLALKSAYSTKVQNEEVLVLDSLSFEAPKTKDFVKMLGALNVDKKALIVTAEKDENVARSASNLQSVKVLTVNEVSVLDLLMHDKLILTKDAAEIAGEVLA</sequence>
<dbReference type="HAMAP" id="MF_01328_B">
    <property type="entry name" value="Ribosomal_uL4_B"/>
    <property type="match status" value="1"/>
</dbReference>
<feature type="compositionally biased region" description="Basic residues" evidence="11">
    <location>
        <begin position="60"/>
        <end position="71"/>
    </location>
</feature>
<dbReference type="GO" id="GO:0006412">
    <property type="term" value="P:translation"/>
    <property type="evidence" value="ECO:0007669"/>
    <property type="project" value="UniProtKB-UniRule"/>
</dbReference>
<dbReference type="GO" id="GO:1990904">
    <property type="term" value="C:ribonucleoprotein complex"/>
    <property type="evidence" value="ECO:0007669"/>
    <property type="project" value="UniProtKB-KW"/>
</dbReference>
<accession>A0AB39HR07</accession>
<dbReference type="Pfam" id="PF00573">
    <property type="entry name" value="Ribosomal_L4"/>
    <property type="match status" value="1"/>
</dbReference>
<dbReference type="InterPro" id="IPR013005">
    <property type="entry name" value="Ribosomal_uL4-like"/>
</dbReference>
<evidence type="ECO:0000256" key="6">
    <source>
        <dbReference type="ARBA" id="ARBA00023274"/>
    </source>
</evidence>
<dbReference type="RefSeq" id="WP_368653607.1">
    <property type="nucleotide sequence ID" value="NZ_CP162599.1"/>
</dbReference>
<dbReference type="InterPro" id="IPR002136">
    <property type="entry name" value="Ribosomal_uL4"/>
</dbReference>
<keyword evidence="5 10" id="KW-0689">Ribosomal protein</keyword>
<evidence type="ECO:0000256" key="8">
    <source>
        <dbReference type="ARBA" id="ARBA00053102"/>
    </source>
</evidence>
<comment type="similarity">
    <text evidence="1 10">Belongs to the universal ribosomal protein uL4 family.</text>
</comment>
<evidence type="ECO:0000256" key="5">
    <source>
        <dbReference type="ARBA" id="ARBA00022980"/>
    </source>
</evidence>
<dbReference type="GO" id="GO:0019843">
    <property type="term" value="F:rRNA binding"/>
    <property type="evidence" value="ECO:0007669"/>
    <property type="project" value="UniProtKB-UniRule"/>
</dbReference>
<name>A0AB39HR07_9BACI</name>
<organism evidence="12">
    <name type="scientific">Ornithinibacillus sp. 4-3</name>
    <dbReference type="NCBI Taxonomy" id="3231488"/>
    <lineage>
        <taxon>Bacteria</taxon>
        <taxon>Bacillati</taxon>
        <taxon>Bacillota</taxon>
        <taxon>Bacilli</taxon>
        <taxon>Bacillales</taxon>
        <taxon>Bacillaceae</taxon>
        <taxon>Ornithinibacillus</taxon>
    </lineage>
</organism>
<evidence type="ECO:0000256" key="9">
    <source>
        <dbReference type="ARBA" id="ARBA00055590"/>
    </source>
</evidence>
<evidence type="ECO:0000256" key="4">
    <source>
        <dbReference type="ARBA" id="ARBA00022884"/>
    </source>
</evidence>
<comment type="function">
    <text evidence="8 10">Forms part of the polypeptide exit tunnel.</text>
</comment>
<dbReference type="PANTHER" id="PTHR10746:SF6">
    <property type="entry name" value="LARGE RIBOSOMAL SUBUNIT PROTEIN UL4M"/>
    <property type="match status" value="1"/>
</dbReference>
<evidence type="ECO:0000256" key="2">
    <source>
        <dbReference type="ARBA" id="ARBA00011838"/>
    </source>
</evidence>
<dbReference type="InterPro" id="IPR023574">
    <property type="entry name" value="Ribosomal_uL4_dom_sf"/>
</dbReference>
<dbReference type="NCBIfam" id="TIGR03953">
    <property type="entry name" value="rplD_bact"/>
    <property type="match status" value="1"/>
</dbReference>
<dbReference type="GO" id="GO:0003735">
    <property type="term" value="F:structural constituent of ribosome"/>
    <property type="evidence" value="ECO:0007669"/>
    <property type="project" value="InterPro"/>
</dbReference>
<protein>
    <recommendedName>
        <fullName evidence="7 10">Large ribosomal subunit protein uL4</fullName>
    </recommendedName>
</protein>
<dbReference type="PANTHER" id="PTHR10746">
    <property type="entry name" value="50S RIBOSOMAL PROTEIN L4"/>
    <property type="match status" value="1"/>
</dbReference>
<dbReference type="EMBL" id="CP162599">
    <property type="protein sequence ID" value="XDK32920.1"/>
    <property type="molecule type" value="Genomic_DNA"/>
</dbReference>
<dbReference type="Gene3D" id="3.40.1370.10">
    <property type="match status" value="1"/>
</dbReference>
<comment type="subunit">
    <text evidence="2 10">Part of the 50S ribosomal subunit.</text>
</comment>
<dbReference type="AlphaFoldDB" id="A0AB39HR07"/>
<dbReference type="GO" id="GO:0005840">
    <property type="term" value="C:ribosome"/>
    <property type="evidence" value="ECO:0007669"/>
    <property type="project" value="UniProtKB-KW"/>
</dbReference>
<evidence type="ECO:0000313" key="12">
    <source>
        <dbReference type="EMBL" id="XDK32920.1"/>
    </source>
</evidence>